<evidence type="ECO:0000256" key="1">
    <source>
        <dbReference type="SAM" id="MobiDB-lite"/>
    </source>
</evidence>
<dbReference type="EMBL" id="SPHZ02000006">
    <property type="protein sequence ID" value="KAF0909986.1"/>
    <property type="molecule type" value="Genomic_DNA"/>
</dbReference>
<comment type="caution">
    <text evidence="2">The sequence shown here is derived from an EMBL/GenBank/DDBJ whole genome shotgun (WGS) entry which is preliminary data.</text>
</comment>
<dbReference type="AlphaFoldDB" id="A0A6G1DC35"/>
<dbReference type="PROSITE" id="PS51257">
    <property type="entry name" value="PROKAR_LIPOPROTEIN"/>
    <property type="match status" value="1"/>
</dbReference>
<feature type="compositionally biased region" description="Low complexity" evidence="1">
    <location>
        <begin position="35"/>
        <end position="47"/>
    </location>
</feature>
<protein>
    <submittedName>
        <fullName evidence="2">Uncharacterized protein</fullName>
    </submittedName>
</protein>
<accession>A0A6G1DC35</accession>
<gene>
    <name evidence="2" type="ORF">E2562_001236</name>
</gene>
<evidence type="ECO:0000313" key="2">
    <source>
        <dbReference type="EMBL" id="KAF0909986.1"/>
    </source>
</evidence>
<keyword evidence="3" id="KW-1185">Reference proteome</keyword>
<organism evidence="2 3">
    <name type="scientific">Oryza meyeriana var. granulata</name>
    <dbReference type="NCBI Taxonomy" id="110450"/>
    <lineage>
        <taxon>Eukaryota</taxon>
        <taxon>Viridiplantae</taxon>
        <taxon>Streptophyta</taxon>
        <taxon>Embryophyta</taxon>
        <taxon>Tracheophyta</taxon>
        <taxon>Spermatophyta</taxon>
        <taxon>Magnoliopsida</taxon>
        <taxon>Liliopsida</taxon>
        <taxon>Poales</taxon>
        <taxon>Poaceae</taxon>
        <taxon>BOP clade</taxon>
        <taxon>Oryzoideae</taxon>
        <taxon>Oryzeae</taxon>
        <taxon>Oryzinae</taxon>
        <taxon>Oryza</taxon>
        <taxon>Oryza meyeriana</taxon>
    </lineage>
</organism>
<dbReference type="Proteomes" id="UP000479710">
    <property type="component" value="Unassembled WGS sequence"/>
</dbReference>
<name>A0A6G1DC35_9ORYZ</name>
<reference evidence="2 3" key="1">
    <citation type="submission" date="2019-11" db="EMBL/GenBank/DDBJ databases">
        <title>Whole genome sequence of Oryza granulata.</title>
        <authorList>
            <person name="Li W."/>
        </authorList>
    </citation>
    <scope>NUCLEOTIDE SEQUENCE [LARGE SCALE GENOMIC DNA]</scope>
    <source>
        <strain evidence="3">cv. Menghai</strain>
        <tissue evidence="2">Leaf</tissue>
    </source>
</reference>
<sequence length="86" mass="9793">MSEHRRPEPVQRWDLSRRFQGVIPPPSWISCSPRSASMAGGAKSSSAPQDFSRQRIARTLPRGVAKEDIKAQCRRKSRQTHQILHC</sequence>
<feature type="region of interest" description="Disordered" evidence="1">
    <location>
        <begin position="67"/>
        <end position="86"/>
    </location>
</feature>
<feature type="region of interest" description="Disordered" evidence="1">
    <location>
        <begin position="30"/>
        <end position="55"/>
    </location>
</feature>
<evidence type="ECO:0000313" key="3">
    <source>
        <dbReference type="Proteomes" id="UP000479710"/>
    </source>
</evidence>
<proteinExistence type="predicted"/>